<evidence type="ECO:0000313" key="2">
    <source>
        <dbReference type="Proteomes" id="UP000034837"/>
    </source>
</evidence>
<protein>
    <submittedName>
        <fullName evidence="1">Uncharacterized protein</fullName>
    </submittedName>
</protein>
<name>A0A0G0ZZY8_9BACT</name>
<dbReference type="AlphaFoldDB" id="A0A0G0ZZY8"/>
<accession>A0A0G0ZZY8</accession>
<dbReference type="Proteomes" id="UP000034837">
    <property type="component" value="Unassembled WGS sequence"/>
</dbReference>
<comment type="caution">
    <text evidence="1">The sequence shown here is derived from an EMBL/GenBank/DDBJ whole genome shotgun (WGS) entry which is preliminary data.</text>
</comment>
<sequence>MRIVKSSVPLVHCRIKVIIVGRTHFKEIIIISSRATRRAGEAAVSRGKILAAVDRAINANCVNGNINRIIVIVAVLIAADC</sequence>
<reference evidence="1 2" key="1">
    <citation type="journal article" date="2015" name="Nature">
        <title>rRNA introns, odd ribosomes, and small enigmatic genomes across a large radiation of phyla.</title>
        <authorList>
            <person name="Brown C.T."/>
            <person name="Hug L.A."/>
            <person name="Thomas B.C."/>
            <person name="Sharon I."/>
            <person name="Castelle C.J."/>
            <person name="Singh A."/>
            <person name="Wilkins M.J."/>
            <person name="Williams K.H."/>
            <person name="Banfield J.F."/>
        </authorList>
    </citation>
    <scope>NUCLEOTIDE SEQUENCE [LARGE SCALE GENOMIC DNA]</scope>
</reference>
<proteinExistence type="predicted"/>
<organism evidence="1 2">
    <name type="scientific">Candidatus Magasanikbacteria bacterium GW2011_GWA2_42_32</name>
    <dbReference type="NCBI Taxonomy" id="1619039"/>
    <lineage>
        <taxon>Bacteria</taxon>
        <taxon>Candidatus Magasanikiibacteriota</taxon>
    </lineage>
</organism>
<dbReference type="EMBL" id="LCDO01000035">
    <property type="protein sequence ID" value="KKS54330.1"/>
    <property type="molecule type" value="Genomic_DNA"/>
</dbReference>
<gene>
    <name evidence="1" type="ORF">UV20_C0035G0008</name>
</gene>
<evidence type="ECO:0000313" key="1">
    <source>
        <dbReference type="EMBL" id="KKS54330.1"/>
    </source>
</evidence>